<evidence type="ECO:0000256" key="1">
    <source>
        <dbReference type="SAM" id="MobiDB-lite"/>
    </source>
</evidence>
<feature type="region of interest" description="Disordered" evidence="1">
    <location>
        <begin position="1"/>
        <end position="44"/>
    </location>
</feature>
<proteinExistence type="predicted"/>
<organism evidence="2 3">
    <name type="scientific">Tilletia caries</name>
    <name type="common">wheat bunt fungus</name>
    <dbReference type="NCBI Taxonomy" id="13290"/>
    <lineage>
        <taxon>Eukaryota</taxon>
        <taxon>Fungi</taxon>
        <taxon>Dikarya</taxon>
        <taxon>Basidiomycota</taxon>
        <taxon>Ustilaginomycotina</taxon>
        <taxon>Exobasidiomycetes</taxon>
        <taxon>Tilletiales</taxon>
        <taxon>Tilletiaceae</taxon>
        <taxon>Tilletia</taxon>
    </lineage>
</organism>
<evidence type="ECO:0000313" key="3">
    <source>
        <dbReference type="Proteomes" id="UP000077671"/>
    </source>
</evidence>
<sequence>MNVPEISDAPETPPPLSGTVSDKDPLFNDVSDEEYSTPPPESNSDVVIKEWHLHTVALMLRSMSPEALVAKLKHTGEYIGGENMSVRLDAATLDERGRFMTPASGTEPAQELRWSYAAKGRSAFGFVNGKTGNAFPPQWANNSTCPSTVELIRSNSHNKSATCERKGYKGAVTPSAATYECDVRSVFYSDSERVTQRTTDHDLLMTLGEDQNLRYNAVPDVTVLDTDLKQYY</sequence>
<reference evidence="2" key="1">
    <citation type="submission" date="2016-04" db="EMBL/GenBank/DDBJ databases">
        <authorList>
            <person name="Nguyen H.D."/>
            <person name="Kesanakurti P."/>
            <person name="Cullis J."/>
            <person name="Levesque C.A."/>
            <person name="Hambleton S."/>
        </authorList>
    </citation>
    <scope>NUCLEOTIDE SEQUENCE</scope>
    <source>
        <strain evidence="2">DAOMC 238032</strain>
    </source>
</reference>
<evidence type="ECO:0000313" key="2">
    <source>
        <dbReference type="EMBL" id="KAE8247505.1"/>
    </source>
</evidence>
<name>A0A8T8SSM4_9BASI</name>
<dbReference type="Proteomes" id="UP000077671">
    <property type="component" value="Unassembled WGS sequence"/>
</dbReference>
<reference evidence="2" key="2">
    <citation type="journal article" date="2019" name="IMA Fungus">
        <title>Genome sequencing and comparison of five Tilletia species to identify candidate genes for the detection of regulated species infecting wheat.</title>
        <authorList>
            <person name="Nguyen H.D.T."/>
            <person name="Sultana T."/>
            <person name="Kesanakurti P."/>
            <person name="Hambleton S."/>
        </authorList>
    </citation>
    <scope>NUCLEOTIDE SEQUENCE</scope>
    <source>
        <strain evidence="2">DAOMC 238032</strain>
    </source>
</reference>
<protein>
    <submittedName>
        <fullName evidence="2">Uncharacterized protein</fullName>
    </submittedName>
</protein>
<dbReference type="EMBL" id="LWDD02001524">
    <property type="protein sequence ID" value="KAE8247505.1"/>
    <property type="molecule type" value="Genomic_DNA"/>
</dbReference>
<gene>
    <name evidence="2" type="ORF">A4X03_0g7033</name>
</gene>
<accession>A0A8T8SSM4</accession>
<dbReference type="AlphaFoldDB" id="A0A8T8SSM4"/>
<comment type="caution">
    <text evidence="2">The sequence shown here is derived from an EMBL/GenBank/DDBJ whole genome shotgun (WGS) entry which is preliminary data.</text>
</comment>